<evidence type="ECO:0000313" key="1">
    <source>
        <dbReference type="EMBL" id="TKG60257.1"/>
    </source>
</evidence>
<gene>
    <name evidence="1" type="ORF">FCN18_35840</name>
</gene>
<keyword evidence="2" id="KW-1185">Reference proteome</keyword>
<reference evidence="1 2" key="1">
    <citation type="journal article" date="2015" name="Antonie Van Leeuwenhoek">
        <title>Prauserella endophytica sp. nov., an endophytic actinobacterium isolated from Tamarix taklamakanensis.</title>
        <authorList>
            <person name="Liu J.M."/>
            <person name="Habden X."/>
            <person name="Guo L."/>
            <person name="Tuo L."/>
            <person name="Jiang Z.K."/>
            <person name="Liu S.W."/>
            <person name="Liu X.F."/>
            <person name="Chen L."/>
            <person name="Li R.F."/>
            <person name="Zhang Y.Q."/>
            <person name="Sun C.H."/>
        </authorList>
    </citation>
    <scope>NUCLEOTIDE SEQUENCE [LARGE SCALE GENOMIC DNA]</scope>
    <source>
        <strain evidence="1 2">CGMCC 4.7182</strain>
    </source>
</reference>
<dbReference type="RefSeq" id="WP_116051380.1">
    <property type="nucleotide sequence ID" value="NZ_SWMS01000039.1"/>
</dbReference>
<sequence>MPTPKRRFDDERLSGLPRLLEAAQAAGVYSNKRRHVDGTRAYTPQTELLVSELWMYAYPVLLKALADDAGVSRARQLVGLPHISDEAREAIMFTAYHRGDLAGDMLLKAIPGAGVLTALARHSPYETVLVGIATTAAATKFFHWLIG</sequence>
<organism evidence="1 2">
    <name type="scientific">Prauserella endophytica</name>
    <dbReference type="NCBI Taxonomy" id="1592324"/>
    <lineage>
        <taxon>Bacteria</taxon>
        <taxon>Bacillati</taxon>
        <taxon>Actinomycetota</taxon>
        <taxon>Actinomycetes</taxon>
        <taxon>Pseudonocardiales</taxon>
        <taxon>Pseudonocardiaceae</taxon>
        <taxon>Prauserella</taxon>
        <taxon>Prauserella coralliicola group</taxon>
    </lineage>
</organism>
<protein>
    <submittedName>
        <fullName evidence="1">Uncharacterized protein</fullName>
    </submittedName>
</protein>
<evidence type="ECO:0000313" key="2">
    <source>
        <dbReference type="Proteomes" id="UP000309992"/>
    </source>
</evidence>
<proteinExistence type="predicted"/>
<name>A0ABY2RTQ0_9PSEU</name>
<comment type="caution">
    <text evidence="1">The sequence shown here is derived from an EMBL/GenBank/DDBJ whole genome shotgun (WGS) entry which is preliminary data.</text>
</comment>
<dbReference type="Proteomes" id="UP000309992">
    <property type="component" value="Unassembled WGS sequence"/>
</dbReference>
<dbReference type="EMBL" id="SWMS01000039">
    <property type="protein sequence ID" value="TKG60257.1"/>
    <property type="molecule type" value="Genomic_DNA"/>
</dbReference>
<accession>A0ABY2RTQ0</accession>